<dbReference type="PROSITE" id="PS00117">
    <property type="entry name" value="GAL_P_UDP_TRANSF_I"/>
    <property type="match status" value="1"/>
</dbReference>
<evidence type="ECO:0000256" key="4">
    <source>
        <dbReference type="ARBA" id="ARBA00010951"/>
    </source>
</evidence>
<evidence type="ECO:0000256" key="14">
    <source>
        <dbReference type="PIRSR" id="PIRSR000808-1"/>
    </source>
</evidence>
<evidence type="ECO:0000259" key="17">
    <source>
        <dbReference type="Pfam" id="PF02744"/>
    </source>
</evidence>
<evidence type="ECO:0000256" key="11">
    <source>
        <dbReference type="ARBA" id="ARBA00023144"/>
    </source>
</evidence>
<keyword evidence="8 15" id="KW-0548">Nucleotidyltransferase</keyword>
<dbReference type="GO" id="GO:0008270">
    <property type="term" value="F:zinc ion binding"/>
    <property type="evidence" value="ECO:0007669"/>
    <property type="project" value="InterPro"/>
</dbReference>
<dbReference type="EMBL" id="QWKX01000059">
    <property type="protein sequence ID" value="RIH75721.1"/>
    <property type="molecule type" value="Genomic_DNA"/>
</dbReference>
<dbReference type="PIRSF" id="PIRSF000808">
    <property type="entry name" value="GalT"/>
    <property type="match status" value="1"/>
</dbReference>
<dbReference type="Pfam" id="PF02744">
    <property type="entry name" value="GalP_UDP_tr_C"/>
    <property type="match status" value="1"/>
</dbReference>
<evidence type="ECO:0000256" key="13">
    <source>
        <dbReference type="NCBIfam" id="TIGR00209"/>
    </source>
</evidence>
<dbReference type="EC" id="2.7.7.12" evidence="5 13"/>
<comment type="catalytic activity">
    <reaction evidence="1 15">
        <text>alpha-D-galactose 1-phosphate + UDP-alpha-D-glucose = alpha-D-glucose 1-phosphate + UDP-alpha-D-galactose</text>
        <dbReference type="Rhea" id="RHEA:13989"/>
        <dbReference type="ChEBI" id="CHEBI:58336"/>
        <dbReference type="ChEBI" id="CHEBI:58601"/>
        <dbReference type="ChEBI" id="CHEBI:58885"/>
        <dbReference type="ChEBI" id="CHEBI:66914"/>
        <dbReference type="EC" id="2.7.7.12"/>
    </reaction>
</comment>
<evidence type="ECO:0000256" key="2">
    <source>
        <dbReference type="ARBA" id="ARBA00001947"/>
    </source>
</evidence>
<proteinExistence type="inferred from homology"/>
<feature type="active site" description="Tele-UMP-histidine intermediate" evidence="14">
    <location>
        <position position="189"/>
    </location>
</feature>
<feature type="domain" description="Galactose-1-phosphate uridyl transferase N-terminal" evidence="16">
    <location>
        <begin position="42"/>
        <end position="199"/>
    </location>
</feature>
<evidence type="ECO:0000256" key="15">
    <source>
        <dbReference type="RuleBase" id="RU000506"/>
    </source>
</evidence>
<comment type="cofactor">
    <cofactor evidence="2">
        <name>Zn(2+)</name>
        <dbReference type="ChEBI" id="CHEBI:29105"/>
    </cofactor>
</comment>
<organism evidence="18 19">
    <name type="scientific">Meiothermus taiwanensis</name>
    <dbReference type="NCBI Taxonomy" id="172827"/>
    <lineage>
        <taxon>Bacteria</taxon>
        <taxon>Thermotogati</taxon>
        <taxon>Deinococcota</taxon>
        <taxon>Deinococci</taxon>
        <taxon>Thermales</taxon>
        <taxon>Thermaceae</taxon>
        <taxon>Meiothermus</taxon>
    </lineage>
</organism>
<dbReference type="GO" id="GO:0033499">
    <property type="term" value="P:galactose catabolic process via UDP-galactose, Leloir pathway"/>
    <property type="evidence" value="ECO:0007669"/>
    <property type="project" value="TreeGrafter"/>
</dbReference>
<dbReference type="GO" id="GO:0005737">
    <property type="term" value="C:cytoplasm"/>
    <property type="evidence" value="ECO:0007669"/>
    <property type="project" value="TreeGrafter"/>
</dbReference>
<evidence type="ECO:0000256" key="1">
    <source>
        <dbReference type="ARBA" id="ARBA00001107"/>
    </source>
</evidence>
<feature type="domain" description="Galactose-1-phosphate uridyl transferase C-terminal" evidence="17">
    <location>
        <begin position="227"/>
        <end position="350"/>
    </location>
</feature>
<evidence type="ECO:0000313" key="19">
    <source>
        <dbReference type="Proteomes" id="UP000266089"/>
    </source>
</evidence>
<reference evidence="18 19" key="1">
    <citation type="submission" date="2018-08" db="EMBL/GenBank/DDBJ databases">
        <title>Meiothermus cateniformans JCM 15151 genome sequencing project.</title>
        <authorList>
            <person name="Da Costa M.S."/>
            <person name="Albuquerque L."/>
            <person name="Raposo P."/>
            <person name="Froufe H.J.C."/>
            <person name="Barroso C.S."/>
            <person name="Egas C."/>
        </authorList>
    </citation>
    <scope>NUCLEOTIDE SEQUENCE [LARGE SCALE GENOMIC DNA]</scope>
    <source>
        <strain evidence="18 19">JCM 15151</strain>
    </source>
</reference>
<accession>A0A399E0H4</accession>
<dbReference type="AlphaFoldDB" id="A0A399E0H4"/>
<evidence type="ECO:0000256" key="8">
    <source>
        <dbReference type="ARBA" id="ARBA00022695"/>
    </source>
</evidence>
<dbReference type="InterPro" id="IPR019779">
    <property type="entry name" value="GalP_UDPtransf1_His-AS"/>
</dbReference>
<dbReference type="UniPathway" id="UPA00214"/>
<evidence type="ECO:0000313" key="18">
    <source>
        <dbReference type="EMBL" id="RIH75721.1"/>
    </source>
</evidence>
<keyword evidence="11 15" id="KW-0299">Galactose metabolism</keyword>
<comment type="pathway">
    <text evidence="3 15">Carbohydrate metabolism; galactose metabolism.</text>
</comment>
<dbReference type="GO" id="GO:0008108">
    <property type="term" value="F:UDP-glucose:hexose-1-phosphate uridylyltransferase activity"/>
    <property type="evidence" value="ECO:0007669"/>
    <property type="project" value="UniProtKB-UniRule"/>
</dbReference>
<keyword evidence="7 15" id="KW-0808">Transferase</keyword>
<protein>
    <recommendedName>
        <fullName evidence="6 13">Galactose-1-phosphate uridylyltransferase</fullName>
        <ecNumber evidence="5 13">2.7.7.12</ecNumber>
    </recommendedName>
</protein>
<sequence>MTLEETMHKRVYTKKDGRMLYLYGLKPHTLPALEEGENTGQAQSHARWHPLRQEWVVFAASRQGRTFLPPKEYDPLAPSRPGGFPTEIPFEDFEIAVFQNRWPSLSPHAGAPPEGLVIPTRDAKGDCEVVVYTPEHSGSLASLSPERRELLVRVWADRYRELYARPQIQYVMPFENRGEQMGVTLHHPHGQIYAYPWVPPILQKELEAFQKSPLLLNLLPHLGPYTVLEDAHVLACIPPFARYPYEVLLFPKQFRPGLWAFTEEEIRSFAKALGQVVQKLDNLFHKPMPYVMALHAAPKGAEDVFHFHVEFYPALRTADKLKYLAGTELAAGTFAMDALPEETARVLREVAI</sequence>
<keyword evidence="9 15" id="KW-0479">Metal-binding</keyword>
<keyword evidence="12 15" id="KW-0119">Carbohydrate metabolism</keyword>
<evidence type="ECO:0000256" key="3">
    <source>
        <dbReference type="ARBA" id="ARBA00004947"/>
    </source>
</evidence>
<dbReference type="InterPro" id="IPR001937">
    <property type="entry name" value="GalP_UDPtransf1"/>
</dbReference>
<dbReference type="Pfam" id="PF01087">
    <property type="entry name" value="GalP_UDP_transf"/>
    <property type="match status" value="1"/>
</dbReference>
<dbReference type="InterPro" id="IPR036265">
    <property type="entry name" value="HIT-like_sf"/>
</dbReference>
<evidence type="ECO:0000256" key="10">
    <source>
        <dbReference type="ARBA" id="ARBA00022833"/>
    </source>
</evidence>
<evidence type="ECO:0000256" key="9">
    <source>
        <dbReference type="ARBA" id="ARBA00022723"/>
    </source>
</evidence>
<dbReference type="InterPro" id="IPR005850">
    <property type="entry name" value="GalP_Utransf_C"/>
</dbReference>
<comment type="similarity">
    <text evidence="4 15">Belongs to the galactose-1-phosphate uridylyltransferase type 1 family.</text>
</comment>
<dbReference type="PANTHER" id="PTHR11943:SF1">
    <property type="entry name" value="GALACTOSE-1-PHOSPHATE URIDYLYLTRANSFERASE"/>
    <property type="match status" value="1"/>
</dbReference>
<evidence type="ECO:0000256" key="6">
    <source>
        <dbReference type="ARBA" id="ARBA00016340"/>
    </source>
</evidence>
<name>A0A399E0H4_9DEIN</name>
<keyword evidence="10" id="KW-0862">Zinc</keyword>
<dbReference type="InterPro" id="IPR005849">
    <property type="entry name" value="GalP_Utransf_N"/>
</dbReference>
<comment type="caution">
    <text evidence="18">The sequence shown here is derived from an EMBL/GenBank/DDBJ whole genome shotgun (WGS) entry which is preliminary data.</text>
</comment>
<evidence type="ECO:0000256" key="7">
    <source>
        <dbReference type="ARBA" id="ARBA00022679"/>
    </source>
</evidence>
<dbReference type="Gene3D" id="3.30.428.10">
    <property type="entry name" value="HIT-like"/>
    <property type="match status" value="2"/>
</dbReference>
<dbReference type="Proteomes" id="UP000266089">
    <property type="component" value="Unassembled WGS sequence"/>
</dbReference>
<gene>
    <name evidence="18" type="primary">galT</name>
    <name evidence="18" type="ORF">Mcate_02087</name>
</gene>
<evidence type="ECO:0000256" key="12">
    <source>
        <dbReference type="ARBA" id="ARBA00023277"/>
    </source>
</evidence>
<dbReference type="NCBIfam" id="TIGR00209">
    <property type="entry name" value="galT_1"/>
    <property type="match status" value="1"/>
</dbReference>
<evidence type="ECO:0000259" key="16">
    <source>
        <dbReference type="Pfam" id="PF01087"/>
    </source>
</evidence>
<evidence type="ECO:0000256" key="5">
    <source>
        <dbReference type="ARBA" id="ARBA00012384"/>
    </source>
</evidence>
<dbReference type="SUPFAM" id="SSF54197">
    <property type="entry name" value="HIT-like"/>
    <property type="match status" value="2"/>
</dbReference>
<dbReference type="PANTHER" id="PTHR11943">
    <property type="entry name" value="GALACTOSE-1-PHOSPHATE URIDYLYLTRANSFERASE"/>
    <property type="match status" value="1"/>
</dbReference>